<dbReference type="EMBL" id="FOHX01000016">
    <property type="protein sequence ID" value="SEU38720.1"/>
    <property type="molecule type" value="Genomic_DNA"/>
</dbReference>
<reference evidence="2 3" key="1">
    <citation type="submission" date="2016-10" db="EMBL/GenBank/DDBJ databases">
        <authorList>
            <person name="de Groot N.N."/>
        </authorList>
    </citation>
    <scope>NUCLEOTIDE SEQUENCE [LARGE SCALE GENOMIC DNA]</scope>
    <source>
        <strain evidence="2 3">CGMCC 4.5598</strain>
    </source>
</reference>
<evidence type="ECO:0000256" key="1">
    <source>
        <dbReference type="SAM" id="MobiDB-lite"/>
    </source>
</evidence>
<sequence length="82" mass="8941">MIRVSFVVTCECQPTHTVRTDITPPPGSWVRRIGTGPVAHSRQARTRWRCSSIDNQPGTWTAPGAISLNGSGNIVTQPTTRL</sequence>
<dbReference type="Proteomes" id="UP000199361">
    <property type="component" value="Unassembled WGS sequence"/>
</dbReference>
<evidence type="ECO:0000313" key="3">
    <source>
        <dbReference type="Proteomes" id="UP000199361"/>
    </source>
</evidence>
<feature type="compositionally biased region" description="Polar residues" evidence="1">
    <location>
        <begin position="68"/>
        <end position="82"/>
    </location>
</feature>
<accession>A0A1I0LF31</accession>
<gene>
    <name evidence="2" type="ORF">SAMN05421811_11613</name>
</gene>
<feature type="region of interest" description="Disordered" evidence="1">
    <location>
        <begin position="52"/>
        <end position="82"/>
    </location>
</feature>
<proteinExistence type="predicted"/>
<name>A0A1I0LF31_9ACTN</name>
<organism evidence="2 3">
    <name type="scientific">Nonomuraea wenchangensis</name>
    <dbReference type="NCBI Taxonomy" id="568860"/>
    <lineage>
        <taxon>Bacteria</taxon>
        <taxon>Bacillati</taxon>
        <taxon>Actinomycetota</taxon>
        <taxon>Actinomycetes</taxon>
        <taxon>Streptosporangiales</taxon>
        <taxon>Streptosporangiaceae</taxon>
        <taxon>Nonomuraea</taxon>
    </lineage>
</organism>
<dbReference type="STRING" id="568860.SAMN05421811_11613"/>
<protein>
    <submittedName>
        <fullName evidence="2">Uncharacterized protein</fullName>
    </submittedName>
</protein>
<dbReference type="AlphaFoldDB" id="A0A1I0LF31"/>
<keyword evidence="3" id="KW-1185">Reference proteome</keyword>
<evidence type="ECO:0000313" key="2">
    <source>
        <dbReference type="EMBL" id="SEU38720.1"/>
    </source>
</evidence>